<dbReference type="GO" id="GO:0005886">
    <property type="term" value="C:plasma membrane"/>
    <property type="evidence" value="ECO:0007669"/>
    <property type="project" value="UniProtKB-SubCell"/>
</dbReference>
<dbReference type="InterPro" id="IPR013604">
    <property type="entry name" value="7TM_chemorcpt"/>
</dbReference>
<evidence type="ECO:0000256" key="6">
    <source>
        <dbReference type="SAM" id="Phobius"/>
    </source>
</evidence>
<sequence>MDIEGLTFTEIYNNIIYSFKKATQEAIGIQEVKWSNKIWWNEEKADSIDMKKEMFNMAALKSRQTSTRVQSSKNEMLPVILAWACVSIVEEFKRLISICMSYSNQFPIIPSNSEEREIKEGLAILCHQAETRMPQFSAAGFFPVDYTMLGMIAGNITAYMIVILQLLQSPSKRSAEVKSYIFSLPRNESL</sequence>
<keyword evidence="8" id="KW-1185">Reference proteome</keyword>
<reference evidence="7 8" key="1">
    <citation type="journal article" date="2021" name="BMC Biol.">
        <title>Horizontally acquired antibacterial genes associated with adaptive radiation of ladybird beetles.</title>
        <authorList>
            <person name="Li H.S."/>
            <person name="Tang X.F."/>
            <person name="Huang Y.H."/>
            <person name="Xu Z.Y."/>
            <person name="Chen M.L."/>
            <person name="Du X.Y."/>
            <person name="Qiu B.Y."/>
            <person name="Chen P.T."/>
            <person name="Zhang W."/>
            <person name="Slipinski A."/>
            <person name="Escalona H.E."/>
            <person name="Waterhouse R.M."/>
            <person name="Zwick A."/>
            <person name="Pang H."/>
        </authorList>
    </citation>
    <scope>NUCLEOTIDE SEQUENCE [LARGE SCALE GENOMIC DNA]</scope>
    <source>
        <strain evidence="7">SYSU2018</strain>
    </source>
</reference>
<dbReference type="EMBL" id="JABFTP020000185">
    <property type="protein sequence ID" value="KAL3286063.1"/>
    <property type="molecule type" value="Genomic_DNA"/>
</dbReference>
<comment type="subcellular location">
    <subcellularLocation>
        <location evidence="1">Cell membrane</location>
        <topology evidence="1">Multi-pass membrane protein</topology>
    </subcellularLocation>
</comment>
<proteinExistence type="predicted"/>
<protein>
    <submittedName>
        <fullName evidence="7">Uncharacterized protein</fullName>
    </submittedName>
</protein>
<evidence type="ECO:0000313" key="8">
    <source>
        <dbReference type="Proteomes" id="UP001516400"/>
    </source>
</evidence>
<evidence type="ECO:0000313" key="7">
    <source>
        <dbReference type="EMBL" id="KAL3286063.1"/>
    </source>
</evidence>
<feature type="transmembrane region" description="Helical" evidence="6">
    <location>
        <begin position="146"/>
        <end position="167"/>
    </location>
</feature>
<accession>A0ABD2P4Y9</accession>
<gene>
    <name evidence="7" type="ORF">HHI36_000576</name>
</gene>
<evidence type="ECO:0000256" key="3">
    <source>
        <dbReference type="ARBA" id="ARBA00022692"/>
    </source>
</evidence>
<evidence type="ECO:0000256" key="4">
    <source>
        <dbReference type="ARBA" id="ARBA00022989"/>
    </source>
</evidence>
<evidence type="ECO:0000256" key="1">
    <source>
        <dbReference type="ARBA" id="ARBA00004651"/>
    </source>
</evidence>
<evidence type="ECO:0000256" key="2">
    <source>
        <dbReference type="ARBA" id="ARBA00022475"/>
    </source>
</evidence>
<comment type="caution">
    <text evidence="7">The sequence shown here is derived from an EMBL/GenBank/DDBJ whole genome shotgun (WGS) entry which is preliminary data.</text>
</comment>
<keyword evidence="3 6" id="KW-0812">Transmembrane</keyword>
<dbReference type="Proteomes" id="UP001516400">
    <property type="component" value="Unassembled WGS sequence"/>
</dbReference>
<dbReference type="AlphaFoldDB" id="A0ABD2P4Y9"/>
<keyword evidence="2" id="KW-1003">Cell membrane</keyword>
<dbReference type="Pfam" id="PF08395">
    <property type="entry name" value="7tm_7"/>
    <property type="match status" value="1"/>
</dbReference>
<evidence type="ECO:0000256" key="5">
    <source>
        <dbReference type="ARBA" id="ARBA00023136"/>
    </source>
</evidence>
<keyword evidence="4 6" id="KW-1133">Transmembrane helix</keyword>
<keyword evidence="5 6" id="KW-0472">Membrane</keyword>
<organism evidence="7 8">
    <name type="scientific">Cryptolaemus montrouzieri</name>
    <dbReference type="NCBI Taxonomy" id="559131"/>
    <lineage>
        <taxon>Eukaryota</taxon>
        <taxon>Metazoa</taxon>
        <taxon>Ecdysozoa</taxon>
        <taxon>Arthropoda</taxon>
        <taxon>Hexapoda</taxon>
        <taxon>Insecta</taxon>
        <taxon>Pterygota</taxon>
        <taxon>Neoptera</taxon>
        <taxon>Endopterygota</taxon>
        <taxon>Coleoptera</taxon>
        <taxon>Polyphaga</taxon>
        <taxon>Cucujiformia</taxon>
        <taxon>Coccinelloidea</taxon>
        <taxon>Coccinellidae</taxon>
        <taxon>Scymninae</taxon>
        <taxon>Scymnini</taxon>
        <taxon>Cryptolaemus</taxon>
    </lineage>
</organism>
<name>A0ABD2P4Y9_9CUCU</name>